<dbReference type="VEuPathDB" id="FungiDB:H310_11476"/>
<evidence type="ECO:0008006" key="2">
    <source>
        <dbReference type="Google" id="ProtNLM"/>
    </source>
</evidence>
<dbReference type="RefSeq" id="XP_008876393.1">
    <property type="nucleotide sequence ID" value="XM_008878171.1"/>
</dbReference>
<protein>
    <recommendedName>
        <fullName evidence="2">Reverse transcriptase zinc-binding domain-containing protein</fullName>
    </recommendedName>
</protein>
<reference evidence="1" key="1">
    <citation type="submission" date="2013-12" db="EMBL/GenBank/DDBJ databases">
        <title>The Genome Sequence of Aphanomyces invadans NJM9701.</title>
        <authorList>
            <consortium name="The Broad Institute Genomics Platform"/>
            <person name="Russ C."/>
            <person name="Tyler B."/>
            <person name="van West P."/>
            <person name="Dieguez-Uribeondo J."/>
            <person name="Young S.K."/>
            <person name="Zeng Q."/>
            <person name="Gargeya S."/>
            <person name="Fitzgerald M."/>
            <person name="Abouelleil A."/>
            <person name="Alvarado L."/>
            <person name="Chapman S.B."/>
            <person name="Gainer-Dewar J."/>
            <person name="Goldberg J."/>
            <person name="Griggs A."/>
            <person name="Gujja S."/>
            <person name="Hansen M."/>
            <person name="Howarth C."/>
            <person name="Imamovic A."/>
            <person name="Ireland A."/>
            <person name="Larimer J."/>
            <person name="McCowan C."/>
            <person name="Murphy C."/>
            <person name="Pearson M."/>
            <person name="Poon T.W."/>
            <person name="Priest M."/>
            <person name="Roberts A."/>
            <person name="Saif S."/>
            <person name="Shea T."/>
            <person name="Sykes S."/>
            <person name="Wortman J."/>
            <person name="Nusbaum C."/>
            <person name="Birren B."/>
        </authorList>
    </citation>
    <scope>NUCLEOTIDE SEQUENCE [LARGE SCALE GENOMIC DNA]</scope>
    <source>
        <strain evidence="1">NJM9701</strain>
    </source>
</reference>
<dbReference type="OrthoDB" id="121889at2759"/>
<dbReference type="GeneID" id="20088526"/>
<dbReference type="EMBL" id="KI913983">
    <property type="protein sequence ID" value="ETV94802.1"/>
    <property type="molecule type" value="Genomic_DNA"/>
</dbReference>
<organism evidence="1">
    <name type="scientific">Aphanomyces invadans</name>
    <dbReference type="NCBI Taxonomy" id="157072"/>
    <lineage>
        <taxon>Eukaryota</taxon>
        <taxon>Sar</taxon>
        <taxon>Stramenopiles</taxon>
        <taxon>Oomycota</taxon>
        <taxon>Saprolegniomycetes</taxon>
        <taxon>Saprolegniales</taxon>
        <taxon>Verrucalvaceae</taxon>
        <taxon>Aphanomyces</taxon>
    </lineage>
</organism>
<sequence length="390" mass="45185">MDILYLRLQQPVKYGLGHYGRILGPYLHQIFSTWSEVILPPPLTTMHSLDLHHIPLWVAAGCTTAQRPLRSLTRTAHLFTTLNYPILRLWDVIQGDSDISHAFTEMLHWLAPSRTAAAAGPAVTTHLQPLFTRFRHVSSAPTSKSINMLPTTTGRSIPRPWNLPRPSPYVKDFTRPRAQLSLYQDLAYIGRFIGTAWQREISMDKSLLPVFRDVRFRLHHNALGFLYKYAWRSGSTTCVHGCNSTEDAKHLFWDCPQAQRVWQYYLAPFEDISGKLHWQDILFTDSISIKTEHKTTYQDSFFSLLRFIQAICFRQLWLQRNLLLYDEAFPDSLALGAEAQAYLWLHIQAYLKRIEGPDKRKLHRFCSQLLHGGPHYQAFLPDTTYLHRTA</sequence>
<name>A0A024TN72_9STRA</name>
<dbReference type="AlphaFoldDB" id="A0A024TN72"/>
<proteinExistence type="predicted"/>
<evidence type="ECO:0000313" key="1">
    <source>
        <dbReference type="EMBL" id="ETV94802.1"/>
    </source>
</evidence>
<gene>
    <name evidence="1" type="ORF">H310_11476</name>
</gene>
<accession>A0A024TN72</accession>